<name>A0A6A7Z864_9PSED</name>
<dbReference type="InterPro" id="IPR057840">
    <property type="entry name" value="FimV_N"/>
</dbReference>
<keyword evidence="1" id="KW-0175">Coiled coil</keyword>
<dbReference type="Pfam" id="PF25800">
    <property type="entry name" value="FimV_N"/>
    <property type="match status" value="1"/>
</dbReference>
<evidence type="ECO:0000256" key="3">
    <source>
        <dbReference type="SAM" id="Phobius"/>
    </source>
</evidence>
<dbReference type="AlphaFoldDB" id="A0A6A7Z864"/>
<dbReference type="InterPro" id="IPR036779">
    <property type="entry name" value="LysM_dom_sf"/>
</dbReference>
<dbReference type="EMBL" id="WIWF01000095">
    <property type="protein sequence ID" value="MQT76584.1"/>
    <property type="molecule type" value="Genomic_DNA"/>
</dbReference>
<protein>
    <submittedName>
        <fullName evidence="5">Peptidoglycan-binding protein</fullName>
    </submittedName>
</protein>
<dbReference type="InterPro" id="IPR020011">
    <property type="entry name" value="FimV_C"/>
</dbReference>
<accession>A0A6A7Z864</accession>
<dbReference type="Gene3D" id="1.25.40.10">
    <property type="entry name" value="Tetratricopeptide repeat domain"/>
    <property type="match status" value="1"/>
</dbReference>
<dbReference type="PROSITE" id="PS51782">
    <property type="entry name" value="LYSM"/>
    <property type="match status" value="1"/>
</dbReference>
<proteinExistence type="predicted"/>
<dbReference type="InterPro" id="IPR038440">
    <property type="entry name" value="FimV_C_sf"/>
</dbReference>
<dbReference type="NCBIfam" id="TIGR03504">
    <property type="entry name" value="FimV_Cterm"/>
    <property type="match status" value="1"/>
</dbReference>
<evidence type="ECO:0000313" key="6">
    <source>
        <dbReference type="Proteomes" id="UP000447574"/>
    </source>
</evidence>
<evidence type="ECO:0000256" key="1">
    <source>
        <dbReference type="SAM" id="Coils"/>
    </source>
</evidence>
<feature type="signal peptide" evidence="4">
    <location>
        <begin position="1"/>
        <end position="24"/>
    </location>
</feature>
<comment type="caution">
    <text evidence="5">The sequence shown here is derived from an EMBL/GenBank/DDBJ whole genome shotgun (WGS) entry which is preliminary data.</text>
</comment>
<keyword evidence="3" id="KW-0472">Membrane</keyword>
<dbReference type="CDD" id="cd00118">
    <property type="entry name" value="LysM"/>
    <property type="match status" value="1"/>
</dbReference>
<organism evidence="5 6">
    <name type="scientific">Pseudomonas helleri</name>
    <dbReference type="NCBI Taxonomy" id="1608996"/>
    <lineage>
        <taxon>Bacteria</taxon>
        <taxon>Pseudomonadati</taxon>
        <taxon>Pseudomonadota</taxon>
        <taxon>Gammaproteobacteria</taxon>
        <taxon>Pseudomonadales</taxon>
        <taxon>Pseudomonadaceae</taxon>
        <taxon>Pseudomonas</taxon>
    </lineage>
</organism>
<dbReference type="InterPro" id="IPR011990">
    <property type="entry name" value="TPR-like_helical_dom_sf"/>
</dbReference>
<sequence length="811" mass="85598">MVQVRKLVLAIAAASALSSGMAQALGLGELTLKSTQNQPLLAEIELLDVKDLSAAEVVPSLAPADEFTKAGVPHPAYLNDLRFTPVINPNGKSVLRVTSSQPLSEPFVKFLVQVMWPNGRLMRDYSVLLDPAKYSPQTAAAAATAPANAASTAGGEAGQYTTSARDTLWEIAAKARNGGSVQQTMLAIQALNPDAFIGGNINRLKTGQVLRLPTAAQSVELAQSRAIAEVATQNADWRSGRRTAPRAQQLDATARKPAATAQPKAEVKDGLSLVAGQAGKGAGSDAKNVSDKLAMTQESLDSSRRQSAELQSRVQDLQSQVDKLQRLIELKNNQLAKLQGEAPAPLDASAALPASLVGEVADTPEDDIAPATEGAPATAVAPAPGDTPSDERNIQDLLASPMLTAAVGGAAVLLLLLLLLLLVRRRKAQQAAERHARMARALEEEPEFAADFDLPESSFEGIEVASPSVHLDAAPAPAPAPAPTPAPAAVVAPVAPVAAPAKSGAEVLVEAEQLIQQHQFHEAAGLLESAISHAPQRSDLRLKLMQVYGELGEREAFIAQERQLVANGKNYAEVAQLKVRYPAMAAVAAGIVAAAVASQFQADFVKEMMRDDRVVEPEPELKPAPVVAPPVEEFDHDFDLSLDDLEAVSPTQVSPEQGLDDLVEANEQSFDAVLEQQAETRAALDKAADFDLDLPDDFDLSLAEEAPAVPEVPDSFSMELDKVNAELQRLSQSLEEPAMAEPFAGAVAGADEEPEFDFLSGADEAATKLDLAQAYIDMGDDEGARDILTEVMGEGSPEQQAEAIELLSRLA</sequence>
<dbReference type="Proteomes" id="UP000447574">
    <property type="component" value="Unassembled WGS sequence"/>
</dbReference>
<dbReference type="InterPro" id="IPR020012">
    <property type="entry name" value="LysM_FimV"/>
</dbReference>
<dbReference type="InterPro" id="IPR018392">
    <property type="entry name" value="LysM"/>
</dbReference>
<evidence type="ECO:0000256" key="4">
    <source>
        <dbReference type="SAM" id="SignalP"/>
    </source>
</evidence>
<feature type="region of interest" description="Disordered" evidence="2">
    <location>
        <begin position="233"/>
        <end position="267"/>
    </location>
</feature>
<feature type="transmembrane region" description="Helical" evidence="3">
    <location>
        <begin position="402"/>
        <end position="423"/>
    </location>
</feature>
<feature type="coiled-coil region" evidence="1">
    <location>
        <begin position="300"/>
        <end position="341"/>
    </location>
</feature>
<keyword evidence="3" id="KW-0812">Transmembrane</keyword>
<keyword evidence="4" id="KW-0732">Signal</keyword>
<dbReference type="Gene3D" id="1.20.58.2200">
    <property type="match status" value="1"/>
</dbReference>
<feature type="region of interest" description="Disordered" evidence="2">
    <location>
        <begin position="365"/>
        <end position="393"/>
    </location>
</feature>
<reference evidence="5 6" key="1">
    <citation type="submission" date="2019-10" db="EMBL/GenBank/DDBJ databases">
        <title>Evaluation of single-gene subtyping targets for Pseudomonas.</title>
        <authorList>
            <person name="Reichler S.J."/>
            <person name="Orsi R.H."/>
            <person name="Wiedmann M."/>
            <person name="Martin N.H."/>
            <person name="Murphy S.I."/>
        </authorList>
    </citation>
    <scope>NUCLEOTIDE SEQUENCE [LARGE SCALE GENOMIC DNA]</scope>
    <source>
        <strain evidence="5 6">FSL R10-2932</strain>
    </source>
</reference>
<gene>
    <name evidence="5" type="ORF">GHO37_20085</name>
</gene>
<dbReference type="NCBIfam" id="TIGR03505">
    <property type="entry name" value="FimV_core"/>
    <property type="match status" value="1"/>
</dbReference>
<feature type="transmembrane region" description="Helical" evidence="3">
    <location>
        <begin position="579"/>
        <end position="600"/>
    </location>
</feature>
<dbReference type="Gene3D" id="3.10.350.10">
    <property type="entry name" value="LysM domain"/>
    <property type="match status" value="1"/>
</dbReference>
<feature type="compositionally biased region" description="Low complexity" evidence="2">
    <location>
        <begin position="369"/>
        <end position="387"/>
    </location>
</feature>
<evidence type="ECO:0000313" key="5">
    <source>
        <dbReference type="EMBL" id="MQT76584.1"/>
    </source>
</evidence>
<dbReference type="RefSeq" id="WP_048388450.1">
    <property type="nucleotide sequence ID" value="NZ_JBQDSB010000044.1"/>
</dbReference>
<keyword evidence="3" id="KW-1133">Transmembrane helix</keyword>
<evidence type="ECO:0000256" key="2">
    <source>
        <dbReference type="SAM" id="MobiDB-lite"/>
    </source>
</evidence>
<feature type="chain" id="PRO_5044315304" evidence="4">
    <location>
        <begin position="25"/>
        <end position="811"/>
    </location>
</feature>